<proteinExistence type="predicted"/>
<dbReference type="Proteomes" id="UP000234414">
    <property type="component" value="Chromosome"/>
</dbReference>
<evidence type="ECO:0000313" key="1">
    <source>
        <dbReference type="EMBL" id="AUI06501.1"/>
    </source>
</evidence>
<accession>A0AAD0FMY0</accession>
<dbReference type="EMBL" id="CP025298">
    <property type="protein sequence ID" value="AUI06501.1"/>
    <property type="molecule type" value="Genomic_DNA"/>
</dbReference>
<sequence>MVFRPLFQGPFDLVWSRRNLLIEHTVPMKIGDPCFAARDHVQEALVVPVALYEGLLQVLYLVKARRHTHYLMMDIGQGALRHPFSVNPVKLVA</sequence>
<reference evidence="1 2" key="1">
    <citation type="submission" date="2017-12" db="EMBL/GenBank/DDBJ databases">
        <title>Complete Genome Sequence of Stenotrophomonas maltophilia CSM2.</title>
        <authorList>
            <person name="Castro-Jaimes S."/>
            <person name="Lopez-Leal G."/>
            <person name="Barberena Jonas C."/>
            <person name="Bustos P."/>
            <person name="Perez-Oseguera A."/>
            <person name="Cevallos M.A."/>
        </authorList>
    </citation>
    <scope>NUCLEOTIDE SEQUENCE [LARGE SCALE GENOMIC DNA]</scope>
    <source>
        <strain evidence="1 2">CSM2</strain>
    </source>
</reference>
<name>A0AAD0FMY0_STEMA</name>
<gene>
    <name evidence="1" type="ORF">SmaCSM2_04670</name>
</gene>
<protein>
    <submittedName>
        <fullName evidence="1">Uncharacterized protein</fullName>
    </submittedName>
</protein>
<organism evidence="1 2">
    <name type="scientific">Stenotrophomonas maltophilia</name>
    <name type="common">Pseudomonas maltophilia</name>
    <name type="synonym">Xanthomonas maltophilia</name>
    <dbReference type="NCBI Taxonomy" id="40324"/>
    <lineage>
        <taxon>Bacteria</taxon>
        <taxon>Pseudomonadati</taxon>
        <taxon>Pseudomonadota</taxon>
        <taxon>Gammaproteobacteria</taxon>
        <taxon>Lysobacterales</taxon>
        <taxon>Lysobacteraceae</taxon>
        <taxon>Stenotrophomonas</taxon>
        <taxon>Stenotrophomonas maltophilia group</taxon>
    </lineage>
</organism>
<dbReference type="AlphaFoldDB" id="A0AAD0FMY0"/>
<evidence type="ECO:0000313" key="2">
    <source>
        <dbReference type="Proteomes" id="UP000234414"/>
    </source>
</evidence>